<evidence type="ECO:0000313" key="3">
    <source>
        <dbReference type="Proteomes" id="UP000094609"/>
    </source>
</evidence>
<dbReference type="GO" id="GO:0016787">
    <property type="term" value="F:hydrolase activity"/>
    <property type="evidence" value="ECO:0007669"/>
    <property type="project" value="UniProtKB-KW"/>
</dbReference>
<organism evidence="2 3">
    <name type="scientific">Sulfurospirillum halorespirans DSM 13726</name>
    <dbReference type="NCBI Taxonomy" id="1193502"/>
    <lineage>
        <taxon>Bacteria</taxon>
        <taxon>Pseudomonadati</taxon>
        <taxon>Campylobacterota</taxon>
        <taxon>Epsilonproteobacteria</taxon>
        <taxon>Campylobacterales</taxon>
        <taxon>Sulfurospirillaceae</taxon>
        <taxon>Sulfurospirillum</taxon>
    </lineage>
</organism>
<sequence>MKFEFLGTADTGGIPLHQCHCAICEAARVEGVSNRSTSAYLELDDGSVILFDAGYDLLCETFNTTKIRAVFLTHFHADHCLGLLRLRKSVDSITCYIPSDEHGFGDLFLHKDSIDYLVLEPFSSIEIEGVKIVAVPLFHSKPTHGYVIFTCKGVVAYLTDCESIPEQSLAYLKAQNIDYLFIDAAYTPWFESKKHLNWESAGAYIDEVSPKKGYLIHASCKTLLPLHVKKIRLKYPYIEKGFAIEV</sequence>
<name>A0A1D7TJD7_9BACT</name>
<dbReference type="PATRIC" id="fig|1193502.14.peg.1353"/>
<accession>A0A1D7TJD7</accession>
<dbReference type="InterPro" id="IPR035682">
    <property type="entry name" value="PhnP_MBL"/>
</dbReference>
<dbReference type="RefSeq" id="WP_069477919.1">
    <property type="nucleotide sequence ID" value="NZ_CP017111.1"/>
</dbReference>
<dbReference type="PANTHER" id="PTHR42663">
    <property type="entry name" value="HYDROLASE C777.06C-RELATED-RELATED"/>
    <property type="match status" value="1"/>
</dbReference>
<dbReference type="AlphaFoldDB" id="A0A1D7TJD7"/>
<dbReference type="STRING" id="1193502.SHALO_1333"/>
<evidence type="ECO:0000313" key="2">
    <source>
        <dbReference type="EMBL" id="AOO65111.1"/>
    </source>
</evidence>
<dbReference type="SUPFAM" id="SSF56281">
    <property type="entry name" value="Metallo-hydrolase/oxidoreductase"/>
    <property type="match status" value="1"/>
</dbReference>
<evidence type="ECO:0000259" key="1">
    <source>
        <dbReference type="SMART" id="SM00849"/>
    </source>
</evidence>
<dbReference type="Gene3D" id="3.60.15.10">
    <property type="entry name" value="Ribonuclease Z/Hydroxyacylglutathione hydrolase-like"/>
    <property type="match status" value="1"/>
</dbReference>
<dbReference type="SMART" id="SM00849">
    <property type="entry name" value="Lactamase_B"/>
    <property type="match status" value="1"/>
</dbReference>
<feature type="domain" description="Metallo-beta-lactamase" evidence="1">
    <location>
        <begin position="36"/>
        <end position="217"/>
    </location>
</feature>
<dbReference type="CDD" id="cd07736">
    <property type="entry name" value="PhnP-like_MBL-fold"/>
    <property type="match status" value="1"/>
</dbReference>
<protein>
    <submittedName>
        <fullName evidence="2">Metal-dependent hydrolase of the beta-lactamase superfamily, PhnP-like</fullName>
    </submittedName>
</protein>
<dbReference type="PANTHER" id="PTHR42663:SF6">
    <property type="entry name" value="HYDROLASE C777.06C-RELATED"/>
    <property type="match status" value="1"/>
</dbReference>
<keyword evidence="3" id="KW-1185">Reference proteome</keyword>
<reference evidence="3" key="1">
    <citation type="submission" date="2016-08" db="EMBL/GenBank/DDBJ databases">
        <title>Complete genome sequence of the organohalide-respiring Epsilonproteobacterium Sulfurospirillum halorespirans.</title>
        <authorList>
            <person name="Goris T."/>
            <person name="Zimmermann J."/>
            <person name="Schenz B."/>
            <person name="Lemos M."/>
            <person name="Hackermueller J."/>
            <person name="Diekert G."/>
        </authorList>
    </citation>
    <scope>NUCLEOTIDE SEQUENCE [LARGE SCALE GENOMIC DNA]</scope>
    <source>
        <strain>DSM 13726</strain>
        <strain evidence="3">PCE-M2</strain>
    </source>
</reference>
<dbReference type="EMBL" id="CP017111">
    <property type="protein sequence ID" value="AOO65111.1"/>
    <property type="molecule type" value="Genomic_DNA"/>
</dbReference>
<dbReference type="InterPro" id="IPR001279">
    <property type="entry name" value="Metallo-B-lactamas"/>
</dbReference>
<proteinExistence type="predicted"/>
<keyword evidence="2" id="KW-0378">Hydrolase</keyword>
<dbReference type="InterPro" id="IPR036866">
    <property type="entry name" value="RibonucZ/Hydroxyglut_hydro"/>
</dbReference>
<dbReference type="KEGG" id="shal:SHALO_1333"/>
<dbReference type="Proteomes" id="UP000094609">
    <property type="component" value="Chromosome"/>
</dbReference>
<gene>
    <name evidence="2" type="ORF">SHALO_1333</name>
</gene>
<dbReference type="Pfam" id="PF12706">
    <property type="entry name" value="Lactamase_B_2"/>
    <property type="match status" value="1"/>
</dbReference>